<evidence type="ECO:0000256" key="12">
    <source>
        <dbReference type="ARBA" id="ARBA00022759"/>
    </source>
</evidence>
<dbReference type="SUPFAM" id="SSF52540">
    <property type="entry name" value="P-loop containing nucleoside triphosphate hydrolases"/>
    <property type="match status" value="1"/>
</dbReference>
<evidence type="ECO:0000313" key="22">
    <source>
        <dbReference type="Proteomes" id="UP000277014"/>
    </source>
</evidence>
<dbReference type="Gene3D" id="3.40.1310.20">
    <property type="match status" value="1"/>
</dbReference>
<evidence type="ECO:0000256" key="7">
    <source>
        <dbReference type="ARBA" id="ARBA00022695"/>
    </source>
</evidence>
<keyword evidence="11" id="KW-0547">Nucleotide-binding</keyword>
<dbReference type="GO" id="GO:0000166">
    <property type="term" value="F:nucleotide binding"/>
    <property type="evidence" value="ECO:0007669"/>
    <property type="project" value="UniProtKB-KW"/>
</dbReference>
<sequence>MLSHLSAQDSAAWPPTRRQGIFWICTLSVEKVPDLPCLRLGELPSSLVWICGQKEAGGTSGYLHWQFCCAFAKKASLATVRGLFGRSVHAELSRSELASVYCTKEESRVEGPWEWGCKPIRRNAKTDWEQVWNACKSGDLDAIPASIRVVSYRTIRAIASDFSPCPGMVREVFVFWGPTGTGKSRRAWDEGGVDSYPKDPRSKFWDGYGDQQNVIMDEFRGMMKLTIGGIDIAHLLRWFDRYPCRVEVKGSSRPLVATKIWITSNLNPEMWYPELDYSTQQALIRRLNITEFA</sequence>
<evidence type="ECO:0000256" key="6">
    <source>
        <dbReference type="ARBA" id="ARBA00022679"/>
    </source>
</evidence>
<comment type="subcellular location">
    <subcellularLocation>
        <location evidence="2">Host nucleus</location>
    </subcellularLocation>
</comment>
<accession>A0A345MQF6</accession>
<protein>
    <recommendedName>
        <fullName evidence="4">Replication-associated protein</fullName>
    </recommendedName>
    <alternativeName>
        <fullName evidence="17">ATP-dependent helicase Rep</fullName>
    </alternativeName>
    <alternativeName>
        <fullName evidence="18">RepP</fullName>
    </alternativeName>
</protein>
<keyword evidence="13" id="KW-0378">Hydrolase</keyword>
<evidence type="ECO:0000256" key="14">
    <source>
        <dbReference type="ARBA" id="ARBA00023124"/>
    </source>
</evidence>
<dbReference type="GO" id="GO:0006260">
    <property type="term" value="P:DNA replication"/>
    <property type="evidence" value="ECO:0007669"/>
    <property type="project" value="UniProtKB-KW"/>
</dbReference>
<keyword evidence="5" id="KW-1048">Host nucleus</keyword>
<dbReference type="EMBL" id="MH616769">
    <property type="protein sequence ID" value="AXH73606.1"/>
    <property type="molecule type" value="Genomic_DNA"/>
</dbReference>
<organism evidence="21 22">
    <name type="scientific">Cressdnaviricota sp</name>
    <dbReference type="NCBI Taxonomy" id="2748378"/>
    <lineage>
        <taxon>Viruses</taxon>
        <taxon>Monodnaviria</taxon>
        <taxon>Shotokuvirae</taxon>
        <taxon>Cressdnaviricota</taxon>
    </lineage>
</organism>
<reference evidence="21 22" key="1">
    <citation type="submission" date="2018-07" db="EMBL/GenBank/DDBJ databases">
        <title>Uncovering a Universe of Circular DNA Viruses in Animal Metagenomes.</title>
        <authorList>
            <person name="Tisza M."/>
            <person name="Buck C."/>
            <person name="Pastrana D."/>
            <person name="Welch N."/>
            <person name="Peretti A."/>
        </authorList>
    </citation>
    <scope>NUCLEOTIDE SEQUENCE [LARGE SCALE GENOMIC DNA]</scope>
    <source>
        <strain evidence="21">Ctcg234</strain>
    </source>
</reference>
<dbReference type="InterPro" id="IPR049912">
    <property type="entry name" value="CRESS_DNA_REP"/>
</dbReference>
<evidence type="ECO:0000256" key="17">
    <source>
        <dbReference type="ARBA" id="ARBA00030754"/>
    </source>
</evidence>
<comment type="catalytic activity">
    <reaction evidence="19">
        <text>ATP + H2O = ADP + phosphate + H(+)</text>
        <dbReference type="Rhea" id="RHEA:13065"/>
        <dbReference type="ChEBI" id="CHEBI:15377"/>
        <dbReference type="ChEBI" id="CHEBI:15378"/>
        <dbReference type="ChEBI" id="CHEBI:30616"/>
        <dbReference type="ChEBI" id="CHEBI:43474"/>
        <dbReference type="ChEBI" id="CHEBI:456216"/>
    </reaction>
</comment>
<dbReference type="PROSITE" id="PS52020">
    <property type="entry name" value="CRESS_DNA_REP"/>
    <property type="match status" value="1"/>
</dbReference>
<evidence type="ECO:0000256" key="15">
    <source>
        <dbReference type="ARBA" id="ARBA00023125"/>
    </source>
</evidence>
<dbReference type="GO" id="GO:0003677">
    <property type="term" value="F:DNA binding"/>
    <property type="evidence" value="ECO:0007669"/>
    <property type="project" value="UniProtKB-KW"/>
</dbReference>
<evidence type="ECO:0000256" key="8">
    <source>
        <dbReference type="ARBA" id="ARBA00022705"/>
    </source>
</evidence>
<evidence type="ECO:0000256" key="18">
    <source>
        <dbReference type="ARBA" id="ARBA00032243"/>
    </source>
</evidence>
<dbReference type="GO" id="GO:0046872">
    <property type="term" value="F:metal ion binding"/>
    <property type="evidence" value="ECO:0007669"/>
    <property type="project" value="UniProtKB-KW"/>
</dbReference>
<evidence type="ECO:0000259" key="20">
    <source>
        <dbReference type="PROSITE" id="PS52020"/>
    </source>
</evidence>
<dbReference type="GO" id="GO:0042025">
    <property type="term" value="C:host cell nucleus"/>
    <property type="evidence" value="ECO:0007669"/>
    <property type="project" value="UniProtKB-SubCell"/>
</dbReference>
<proteinExistence type="inferred from homology"/>
<evidence type="ECO:0000256" key="9">
    <source>
        <dbReference type="ARBA" id="ARBA00022722"/>
    </source>
</evidence>
<dbReference type="InterPro" id="IPR027417">
    <property type="entry name" value="P-loop_NTPase"/>
</dbReference>
<keyword evidence="12" id="KW-0255">Endonuclease</keyword>
<keyword evidence="7" id="KW-0548">Nucleotidyltransferase</keyword>
<evidence type="ECO:0000256" key="13">
    <source>
        <dbReference type="ARBA" id="ARBA00022801"/>
    </source>
</evidence>
<dbReference type="GO" id="GO:0003723">
    <property type="term" value="F:RNA binding"/>
    <property type="evidence" value="ECO:0007669"/>
    <property type="project" value="InterPro"/>
</dbReference>
<keyword evidence="6" id="KW-0808">Transferase</keyword>
<keyword evidence="14" id="KW-0190">Covalent protein-DNA linkage</keyword>
<keyword evidence="21" id="KW-0067">ATP-binding</keyword>
<dbReference type="GO" id="GO:0016787">
    <property type="term" value="F:hydrolase activity"/>
    <property type="evidence" value="ECO:0007669"/>
    <property type="project" value="UniProtKB-KW"/>
</dbReference>
<evidence type="ECO:0000256" key="3">
    <source>
        <dbReference type="ARBA" id="ARBA00008545"/>
    </source>
</evidence>
<keyword evidence="16" id="KW-0511">Multifunctional enzyme</keyword>
<dbReference type="GO" id="GO:0016779">
    <property type="term" value="F:nucleotidyltransferase activity"/>
    <property type="evidence" value="ECO:0007669"/>
    <property type="project" value="UniProtKB-KW"/>
</dbReference>
<evidence type="ECO:0000313" key="21">
    <source>
        <dbReference type="EMBL" id="AXH73606.1"/>
    </source>
</evidence>
<dbReference type="Gene3D" id="3.40.50.300">
    <property type="entry name" value="P-loop containing nucleotide triphosphate hydrolases"/>
    <property type="match status" value="1"/>
</dbReference>
<evidence type="ECO:0000256" key="19">
    <source>
        <dbReference type="ARBA" id="ARBA00049360"/>
    </source>
</evidence>
<keyword evidence="15" id="KW-0238">DNA-binding</keyword>
<comment type="cofactor">
    <cofactor evidence="1">
        <name>Mn(2+)</name>
        <dbReference type="ChEBI" id="CHEBI:29035"/>
    </cofactor>
</comment>
<dbReference type="InterPro" id="IPR000605">
    <property type="entry name" value="Helicase_SF3_ssDNA/RNA_vir"/>
</dbReference>
<keyword evidence="8" id="KW-0235">DNA replication</keyword>
<evidence type="ECO:0000256" key="1">
    <source>
        <dbReference type="ARBA" id="ARBA00001936"/>
    </source>
</evidence>
<feature type="domain" description="CRESS-DNA virus Rep endonuclease" evidence="20">
    <location>
        <begin position="17"/>
        <end position="118"/>
    </location>
</feature>
<dbReference type="Proteomes" id="UP000277014">
    <property type="component" value="Segment"/>
</dbReference>
<evidence type="ECO:0000256" key="5">
    <source>
        <dbReference type="ARBA" id="ARBA00022562"/>
    </source>
</evidence>
<dbReference type="GO" id="GO:0003724">
    <property type="term" value="F:RNA helicase activity"/>
    <property type="evidence" value="ECO:0007669"/>
    <property type="project" value="InterPro"/>
</dbReference>
<evidence type="ECO:0000256" key="16">
    <source>
        <dbReference type="ARBA" id="ARBA00023268"/>
    </source>
</evidence>
<keyword evidence="22" id="KW-1185">Reference proteome</keyword>
<keyword evidence="9" id="KW-0540">Nuclease</keyword>
<evidence type="ECO:0000256" key="4">
    <source>
        <dbReference type="ARBA" id="ARBA00014531"/>
    </source>
</evidence>
<dbReference type="GO" id="GO:0004519">
    <property type="term" value="F:endonuclease activity"/>
    <property type="evidence" value="ECO:0007669"/>
    <property type="project" value="UniProtKB-KW"/>
</dbReference>
<dbReference type="Pfam" id="PF00910">
    <property type="entry name" value="RNA_helicase"/>
    <property type="match status" value="1"/>
</dbReference>
<comment type="similarity">
    <text evidence="3">Belongs to the nanoviruses/circoviruses replication-associated protein family.</text>
</comment>
<name>A0A345MQF6_9VIRU</name>
<keyword evidence="10" id="KW-0479">Metal-binding</keyword>
<evidence type="ECO:0000256" key="2">
    <source>
        <dbReference type="ARBA" id="ARBA00004147"/>
    </source>
</evidence>
<keyword evidence="21" id="KW-0347">Helicase</keyword>
<evidence type="ECO:0000256" key="10">
    <source>
        <dbReference type="ARBA" id="ARBA00022723"/>
    </source>
</evidence>
<evidence type="ECO:0000256" key="11">
    <source>
        <dbReference type="ARBA" id="ARBA00022741"/>
    </source>
</evidence>